<feature type="region of interest" description="Disordered" evidence="1">
    <location>
        <begin position="1"/>
        <end position="61"/>
    </location>
</feature>
<sequence>MIGCTLGLRRKDRRVPQMTLSEVEASEDASHELTPSNPKKRKAAEQPSDMKKRKPRPYLDSLLTTARRWEADLRAVETGTEPATSHLDRLKLRPMIQKWLDEESEKITRSIEDAKEERKNGKEIVEE</sequence>
<evidence type="ECO:0000313" key="3">
    <source>
        <dbReference type="Proteomes" id="UP001175271"/>
    </source>
</evidence>
<comment type="caution">
    <text evidence="2">The sequence shown here is derived from an EMBL/GenBank/DDBJ whole genome shotgun (WGS) entry which is preliminary data.</text>
</comment>
<dbReference type="AlphaFoldDB" id="A0AA39HNW5"/>
<accession>A0AA39HNW5</accession>
<name>A0AA39HNW5_9BILA</name>
<keyword evidence="3" id="KW-1185">Reference proteome</keyword>
<protein>
    <submittedName>
        <fullName evidence="2">Uncharacterized protein</fullName>
    </submittedName>
</protein>
<dbReference type="Proteomes" id="UP001175271">
    <property type="component" value="Unassembled WGS sequence"/>
</dbReference>
<evidence type="ECO:0000313" key="2">
    <source>
        <dbReference type="EMBL" id="KAK0408162.1"/>
    </source>
</evidence>
<proteinExistence type="predicted"/>
<gene>
    <name evidence="2" type="ORF">QR680_003809</name>
</gene>
<evidence type="ECO:0000256" key="1">
    <source>
        <dbReference type="SAM" id="MobiDB-lite"/>
    </source>
</evidence>
<dbReference type="EMBL" id="JAUCMV010000003">
    <property type="protein sequence ID" value="KAK0408162.1"/>
    <property type="molecule type" value="Genomic_DNA"/>
</dbReference>
<organism evidence="2 3">
    <name type="scientific">Steinernema hermaphroditum</name>
    <dbReference type="NCBI Taxonomy" id="289476"/>
    <lineage>
        <taxon>Eukaryota</taxon>
        <taxon>Metazoa</taxon>
        <taxon>Ecdysozoa</taxon>
        <taxon>Nematoda</taxon>
        <taxon>Chromadorea</taxon>
        <taxon>Rhabditida</taxon>
        <taxon>Tylenchina</taxon>
        <taxon>Panagrolaimomorpha</taxon>
        <taxon>Strongyloidoidea</taxon>
        <taxon>Steinernematidae</taxon>
        <taxon>Steinernema</taxon>
    </lineage>
</organism>
<reference evidence="2" key="1">
    <citation type="submission" date="2023-06" db="EMBL/GenBank/DDBJ databases">
        <title>Genomic analysis of the entomopathogenic nematode Steinernema hermaphroditum.</title>
        <authorList>
            <person name="Schwarz E.M."/>
            <person name="Heppert J.K."/>
            <person name="Baniya A."/>
            <person name="Schwartz H.T."/>
            <person name="Tan C.-H."/>
            <person name="Antoshechkin I."/>
            <person name="Sternberg P.W."/>
            <person name="Goodrich-Blair H."/>
            <person name="Dillman A.R."/>
        </authorList>
    </citation>
    <scope>NUCLEOTIDE SEQUENCE</scope>
    <source>
        <strain evidence="2">PS9179</strain>
        <tissue evidence="2">Whole animal</tissue>
    </source>
</reference>
<feature type="region of interest" description="Disordered" evidence="1">
    <location>
        <begin position="108"/>
        <end position="127"/>
    </location>
</feature>